<dbReference type="EMBL" id="AP018150">
    <property type="protein sequence ID" value="BBE09002.1"/>
    <property type="molecule type" value="Genomic_DNA"/>
</dbReference>
<sequence length="128" mass="14419">MLTPISNSAITHYPATQKSLLPSLASLPAWLPPEIREIIEKQLDLADWQNFFKALTIVTRNGEPIDSPTLKVHLLQQKVPTDYQYDVARSDKSLQIFALNQLKILWKSGQLAQVVEKPALFELLKLAG</sequence>
<protein>
    <submittedName>
        <fullName evidence="1">DNA-directed RNA polymerase subunit beta</fullName>
    </submittedName>
</protein>
<dbReference type="KEGG" id="mcys:MCB1EB_0841"/>
<dbReference type="Proteomes" id="UP000282597">
    <property type="component" value="Chromosome"/>
</dbReference>
<gene>
    <name evidence="1" type="ORF">MCB1EB_0841</name>
</gene>
<keyword evidence="1" id="KW-0804">Transcription</keyword>
<reference evidence="1 2" key="1">
    <citation type="journal article" date="2018" name="Microbes Environ.">
        <title>Comparative Genomic Insights into Endofungal Lifestyles of Two Bacterial Endosymbionts, Mycoavidus cysteinexigens and Burkholderia rhizoxinica.</title>
        <authorList>
            <person name="Sharmin D."/>
            <person name="Guo Y."/>
            <person name="Nishizawa T."/>
            <person name="Ohshima S."/>
            <person name="Sato Y."/>
            <person name="Takashima Y."/>
            <person name="Narisawa K."/>
            <person name="Ohta H."/>
        </authorList>
    </citation>
    <scope>NUCLEOTIDE SEQUENCE [LARGE SCALE GENOMIC DNA]</scope>
    <source>
        <strain evidence="1 2">B1-EB</strain>
    </source>
</reference>
<accession>A0A2Z6EUA8</accession>
<evidence type="ECO:0000313" key="2">
    <source>
        <dbReference type="Proteomes" id="UP000282597"/>
    </source>
</evidence>
<proteinExistence type="predicted"/>
<dbReference type="RefSeq" id="WP_045362708.1">
    <property type="nucleotide sequence ID" value="NZ_AP018150.1"/>
</dbReference>
<evidence type="ECO:0000313" key="1">
    <source>
        <dbReference type="EMBL" id="BBE09002.1"/>
    </source>
</evidence>
<keyword evidence="1" id="KW-0240">DNA-directed RNA polymerase</keyword>
<dbReference type="GO" id="GO:0000428">
    <property type="term" value="C:DNA-directed RNA polymerase complex"/>
    <property type="evidence" value="ECO:0007669"/>
    <property type="project" value="UniProtKB-KW"/>
</dbReference>
<dbReference type="AlphaFoldDB" id="A0A2Z6EUA8"/>
<organism evidence="1 2">
    <name type="scientific">Mycoavidus cysteinexigens</name>
    <dbReference type="NCBI Taxonomy" id="1553431"/>
    <lineage>
        <taxon>Bacteria</taxon>
        <taxon>Pseudomonadati</taxon>
        <taxon>Pseudomonadota</taxon>
        <taxon>Betaproteobacteria</taxon>
        <taxon>Burkholderiales</taxon>
        <taxon>Burkholderiaceae</taxon>
        <taxon>Mycoavidus</taxon>
    </lineage>
</organism>
<name>A0A2Z6EUA8_9BURK</name>
<keyword evidence="2" id="KW-1185">Reference proteome</keyword>